<accession>A0A9D4TF48</accession>
<evidence type="ECO:0000313" key="3">
    <source>
        <dbReference type="Proteomes" id="UP001055712"/>
    </source>
</evidence>
<dbReference type="AlphaFoldDB" id="A0A9D4TF48"/>
<feature type="region of interest" description="Disordered" evidence="1">
    <location>
        <begin position="74"/>
        <end position="110"/>
    </location>
</feature>
<reference evidence="2" key="1">
    <citation type="journal article" date="2019" name="Plant J.">
        <title>Chlorella vulgaris genome assembly and annotation reveals the molecular basis for metabolic acclimation to high light conditions.</title>
        <authorList>
            <person name="Cecchin M."/>
            <person name="Marcolungo L."/>
            <person name="Rossato M."/>
            <person name="Girolomoni L."/>
            <person name="Cosentino E."/>
            <person name="Cuine S."/>
            <person name="Li-Beisson Y."/>
            <person name="Delledonne M."/>
            <person name="Ballottari M."/>
        </authorList>
    </citation>
    <scope>NUCLEOTIDE SEQUENCE</scope>
    <source>
        <strain evidence="2">211/11P</strain>
    </source>
</reference>
<keyword evidence="3" id="KW-1185">Reference proteome</keyword>
<organism evidence="2 3">
    <name type="scientific">Chlorella vulgaris</name>
    <name type="common">Green alga</name>
    <dbReference type="NCBI Taxonomy" id="3077"/>
    <lineage>
        <taxon>Eukaryota</taxon>
        <taxon>Viridiplantae</taxon>
        <taxon>Chlorophyta</taxon>
        <taxon>core chlorophytes</taxon>
        <taxon>Trebouxiophyceae</taxon>
        <taxon>Chlorellales</taxon>
        <taxon>Chlorellaceae</taxon>
        <taxon>Chlorella clade</taxon>
        <taxon>Chlorella</taxon>
    </lineage>
</organism>
<sequence>MPAQKGRVGAVCGLFCDLRTPAKYDSEIGRYALITGATSHASLATQPASGLRSGGGMRSATSVPSRWRASVLLNPRTASGGTPRLQPLAGPLGPSPRRRQGSPPHPPRGLTLLLEAPKRAKQWLLSCVGDPRFLIFIVCFGRQSGDQGARIPDDNTVKKAEEAAEARVKLTTVTFFLMIPVITTFVSKGATWNPFVNAASVYVSKRNKLPANQQHSQQGGVWTQLGMLQCY</sequence>
<evidence type="ECO:0000256" key="1">
    <source>
        <dbReference type="SAM" id="MobiDB-lite"/>
    </source>
</evidence>
<proteinExistence type="predicted"/>
<dbReference type="Proteomes" id="UP001055712">
    <property type="component" value="Unassembled WGS sequence"/>
</dbReference>
<reference evidence="2" key="2">
    <citation type="submission" date="2020-11" db="EMBL/GenBank/DDBJ databases">
        <authorList>
            <person name="Cecchin M."/>
            <person name="Marcolungo L."/>
            <person name="Rossato M."/>
            <person name="Girolomoni L."/>
            <person name="Cosentino E."/>
            <person name="Cuine S."/>
            <person name="Li-Beisson Y."/>
            <person name="Delledonne M."/>
            <person name="Ballottari M."/>
        </authorList>
    </citation>
    <scope>NUCLEOTIDE SEQUENCE</scope>
    <source>
        <strain evidence="2">211/11P</strain>
        <tissue evidence="2">Whole cell</tissue>
    </source>
</reference>
<gene>
    <name evidence="2" type="ORF">D9Q98_009805</name>
</gene>
<evidence type="ECO:0000313" key="2">
    <source>
        <dbReference type="EMBL" id="KAI3423971.1"/>
    </source>
</evidence>
<comment type="caution">
    <text evidence="2">The sequence shown here is derived from an EMBL/GenBank/DDBJ whole genome shotgun (WGS) entry which is preliminary data.</text>
</comment>
<protein>
    <submittedName>
        <fullName evidence="2">Uncharacterized protein</fullName>
    </submittedName>
</protein>
<name>A0A9D4TF48_CHLVU</name>
<dbReference type="EMBL" id="SIDB01000014">
    <property type="protein sequence ID" value="KAI3423971.1"/>
    <property type="molecule type" value="Genomic_DNA"/>
</dbReference>